<evidence type="ECO:0000256" key="1">
    <source>
        <dbReference type="SAM" id="Phobius"/>
    </source>
</evidence>
<reference evidence="2 3" key="1">
    <citation type="submission" date="2014-04" db="EMBL/GenBank/DDBJ databases">
        <authorList>
            <consortium name="International Citrus Genome Consortium"/>
            <person name="Gmitter F."/>
            <person name="Chen C."/>
            <person name="Farmerie W."/>
            <person name="Harkins T."/>
            <person name="Desany B."/>
            <person name="Mohiuddin M."/>
            <person name="Kodira C."/>
            <person name="Borodovsky M."/>
            <person name="Lomsadze A."/>
            <person name="Burns P."/>
            <person name="Jenkins J."/>
            <person name="Prochnik S."/>
            <person name="Shu S."/>
            <person name="Chapman J."/>
            <person name="Pitluck S."/>
            <person name="Schmutz J."/>
            <person name="Rokhsar D."/>
        </authorList>
    </citation>
    <scope>NUCLEOTIDE SEQUENCE</scope>
</reference>
<dbReference type="AlphaFoldDB" id="A0A067ESE0"/>
<sequence>MYQNSYLYNFYLFLYLGRYLLYLLFFRLDCGENFFFLPTPKVLEFWAKFLLVAAISDFVYTRVEAFFGSKCIREEDKRRRVSFGT</sequence>
<feature type="transmembrane region" description="Helical" evidence="1">
    <location>
        <begin position="7"/>
        <end position="25"/>
    </location>
</feature>
<evidence type="ECO:0000313" key="3">
    <source>
        <dbReference type="Proteomes" id="UP000027120"/>
    </source>
</evidence>
<keyword evidence="1" id="KW-1133">Transmembrane helix</keyword>
<dbReference type="EMBL" id="KK784954">
    <property type="protein sequence ID" value="KDO58089.1"/>
    <property type="molecule type" value="Genomic_DNA"/>
</dbReference>
<accession>A0A067ESE0</accession>
<keyword evidence="1" id="KW-0812">Transmembrane</keyword>
<keyword evidence="3" id="KW-1185">Reference proteome</keyword>
<dbReference type="Proteomes" id="UP000027120">
    <property type="component" value="Unassembled WGS sequence"/>
</dbReference>
<protein>
    <submittedName>
        <fullName evidence="2">Uncharacterized protein</fullName>
    </submittedName>
</protein>
<keyword evidence="1" id="KW-0472">Membrane</keyword>
<gene>
    <name evidence="2" type="ORF">CISIN_1g045182mg</name>
</gene>
<name>A0A067ESE0_CITSI</name>
<organism evidence="2 3">
    <name type="scientific">Citrus sinensis</name>
    <name type="common">Sweet orange</name>
    <name type="synonym">Citrus aurantium var. sinensis</name>
    <dbReference type="NCBI Taxonomy" id="2711"/>
    <lineage>
        <taxon>Eukaryota</taxon>
        <taxon>Viridiplantae</taxon>
        <taxon>Streptophyta</taxon>
        <taxon>Embryophyta</taxon>
        <taxon>Tracheophyta</taxon>
        <taxon>Spermatophyta</taxon>
        <taxon>Magnoliopsida</taxon>
        <taxon>eudicotyledons</taxon>
        <taxon>Gunneridae</taxon>
        <taxon>Pentapetalae</taxon>
        <taxon>rosids</taxon>
        <taxon>malvids</taxon>
        <taxon>Sapindales</taxon>
        <taxon>Rutaceae</taxon>
        <taxon>Aurantioideae</taxon>
        <taxon>Citrus</taxon>
    </lineage>
</organism>
<proteinExistence type="predicted"/>
<evidence type="ECO:0000313" key="2">
    <source>
        <dbReference type="EMBL" id="KDO58089.1"/>
    </source>
</evidence>